<accession>B8GPD2</accession>
<dbReference type="Gene3D" id="3.90.1200.10">
    <property type="match status" value="1"/>
</dbReference>
<gene>
    <name evidence="3" type="ordered locus">Tgr7_2982</name>
</gene>
<dbReference type="AlphaFoldDB" id="B8GPD2"/>
<dbReference type="GO" id="GO:0016301">
    <property type="term" value="F:kinase activity"/>
    <property type="evidence" value="ECO:0007669"/>
    <property type="project" value="UniProtKB-UniRule"/>
</dbReference>
<dbReference type="Pfam" id="PF03881">
    <property type="entry name" value="Fructosamin_kin"/>
    <property type="match status" value="1"/>
</dbReference>
<keyword evidence="4" id="KW-1185">Reference proteome</keyword>
<dbReference type="RefSeq" id="WP_012639515.1">
    <property type="nucleotide sequence ID" value="NC_011901.1"/>
</dbReference>
<keyword evidence="2 3" id="KW-0418">Kinase</keyword>
<sequence length="289" mass="32198">MSLESLITQSTGKAFRLADERATGGGCINQAAVLTGTDGRRFFVKRNSARLSDMFAAEAEGLLALAESQAIRVPLPVCHGVEGAQSFLVMELLELGGRLDPSVFGEQLALMHRHTAGRFGWHRDNTIGATPQVNTWREDWIGFWREQRLGFQIDLAMQRGGGSGLQDAVRRLMEALPGFFDGYSPVPSVLHGDLWSGNWDADREGNPVIYDPAVYFGDRETDLAMTELFGGPGQRFYDAYHAVWPIDPGYRVRKDLYNLYHLLNHYNLFGGGYAGQSERLARRLLSEAR</sequence>
<dbReference type="STRING" id="396588.Tgr7_2982"/>
<dbReference type="PIRSF" id="PIRSF006221">
    <property type="entry name" value="Ketosamine-3-kinase"/>
    <property type="match status" value="1"/>
</dbReference>
<evidence type="ECO:0000256" key="2">
    <source>
        <dbReference type="PIRNR" id="PIRNR006221"/>
    </source>
</evidence>
<evidence type="ECO:0000256" key="1">
    <source>
        <dbReference type="ARBA" id="ARBA00009460"/>
    </source>
</evidence>
<evidence type="ECO:0000313" key="4">
    <source>
        <dbReference type="Proteomes" id="UP000002383"/>
    </source>
</evidence>
<proteinExistence type="inferred from homology"/>
<dbReference type="SUPFAM" id="SSF56112">
    <property type="entry name" value="Protein kinase-like (PK-like)"/>
    <property type="match status" value="1"/>
</dbReference>
<dbReference type="Proteomes" id="UP000002383">
    <property type="component" value="Chromosome"/>
</dbReference>
<dbReference type="eggNOG" id="COG3001">
    <property type="taxonomic scope" value="Bacteria"/>
</dbReference>
<dbReference type="PANTHER" id="PTHR12149">
    <property type="entry name" value="FRUCTOSAMINE 3 KINASE-RELATED PROTEIN"/>
    <property type="match status" value="1"/>
</dbReference>
<dbReference type="InterPro" id="IPR016477">
    <property type="entry name" value="Fructo-/Ketosamine-3-kinase"/>
</dbReference>
<reference evidence="3 4" key="1">
    <citation type="journal article" date="2011" name="Stand. Genomic Sci.">
        <title>Complete genome sequence of 'Thioalkalivibrio sulfidophilus' HL-EbGr7.</title>
        <authorList>
            <person name="Muyzer G."/>
            <person name="Sorokin D.Y."/>
            <person name="Mavromatis K."/>
            <person name="Lapidus A."/>
            <person name="Clum A."/>
            <person name="Ivanova N."/>
            <person name="Pati A."/>
            <person name="d'Haeseleer P."/>
            <person name="Woyke T."/>
            <person name="Kyrpides N.C."/>
        </authorList>
    </citation>
    <scope>NUCLEOTIDE SEQUENCE [LARGE SCALE GENOMIC DNA]</scope>
    <source>
        <strain evidence="3 4">HL-EbGR7</strain>
    </source>
</reference>
<dbReference type="EMBL" id="CP001339">
    <property type="protein sequence ID" value="ACL74052.1"/>
    <property type="molecule type" value="Genomic_DNA"/>
</dbReference>
<organism evidence="3 4">
    <name type="scientific">Thioalkalivibrio sulfidiphilus (strain HL-EbGR7)</name>
    <dbReference type="NCBI Taxonomy" id="396588"/>
    <lineage>
        <taxon>Bacteria</taxon>
        <taxon>Pseudomonadati</taxon>
        <taxon>Pseudomonadota</taxon>
        <taxon>Gammaproteobacteria</taxon>
        <taxon>Chromatiales</taxon>
        <taxon>Ectothiorhodospiraceae</taxon>
        <taxon>Thioalkalivibrio</taxon>
    </lineage>
</organism>
<comment type="similarity">
    <text evidence="1 2">Belongs to the fructosamine kinase family.</text>
</comment>
<dbReference type="Gene3D" id="3.30.200.20">
    <property type="entry name" value="Phosphorylase Kinase, domain 1"/>
    <property type="match status" value="1"/>
</dbReference>
<dbReference type="KEGG" id="tgr:Tgr7_2982"/>
<dbReference type="OrthoDB" id="5291879at2"/>
<name>B8GPD2_THISH</name>
<keyword evidence="2" id="KW-0808">Transferase</keyword>
<dbReference type="PANTHER" id="PTHR12149:SF8">
    <property type="entry name" value="PROTEIN-RIBULOSAMINE 3-KINASE"/>
    <property type="match status" value="1"/>
</dbReference>
<protein>
    <submittedName>
        <fullName evidence="3">Fructosamine kinase</fullName>
    </submittedName>
</protein>
<dbReference type="HOGENOM" id="CLU_036517_0_1_6"/>
<dbReference type="InterPro" id="IPR011009">
    <property type="entry name" value="Kinase-like_dom_sf"/>
</dbReference>
<evidence type="ECO:0000313" key="3">
    <source>
        <dbReference type="EMBL" id="ACL74052.1"/>
    </source>
</evidence>